<dbReference type="InterPro" id="IPR014756">
    <property type="entry name" value="Ig_E-set"/>
</dbReference>
<dbReference type="OrthoDB" id="5106823at2"/>
<accession>A0A1B1BPI2</accession>
<protein>
    <submittedName>
        <fullName evidence="1">Uncharacterized protein</fullName>
    </submittedName>
</protein>
<gene>
    <name evidence="1" type="ORF">PA27867_3621</name>
</gene>
<dbReference type="STRING" id="670052.PA27867_3621"/>
<dbReference type="RefSeq" id="WP_066598462.1">
    <property type="nucleotide sequence ID" value="NZ_CP016282.1"/>
</dbReference>
<dbReference type="Proteomes" id="UP000092582">
    <property type="component" value="Chromosome 1"/>
</dbReference>
<name>A0A1B1BPI2_9MICO</name>
<keyword evidence="2" id="KW-1185">Reference proteome</keyword>
<dbReference type="AlphaFoldDB" id="A0A1B1BPI2"/>
<evidence type="ECO:0000313" key="2">
    <source>
        <dbReference type="Proteomes" id="UP000092582"/>
    </source>
</evidence>
<dbReference type="EMBL" id="CP016282">
    <property type="protein sequence ID" value="ANP74539.1"/>
    <property type="molecule type" value="Genomic_DNA"/>
</dbReference>
<proteinExistence type="predicted"/>
<reference evidence="1 2" key="1">
    <citation type="submission" date="2016-06" db="EMBL/GenBank/DDBJ databases">
        <title>Genome sequencing of Cryobacterium arcticum PAMC 27867.</title>
        <authorList>
            <person name="Lee J."/>
            <person name="Kim O.-S."/>
        </authorList>
    </citation>
    <scope>NUCLEOTIDE SEQUENCE [LARGE SCALE GENOMIC DNA]</scope>
    <source>
        <strain evidence="1 2">PAMC 27867</strain>
    </source>
</reference>
<organism evidence="1 2">
    <name type="scientific">Cryobacterium arcticum</name>
    <dbReference type="NCBI Taxonomy" id="670052"/>
    <lineage>
        <taxon>Bacteria</taxon>
        <taxon>Bacillati</taxon>
        <taxon>Actinomycetota</taxon>
        <taxon>Actinomycetes</taxon>
        <taxon>Micrococcales</taxon>
        <taxon>Microbacteriaceae</taxon>
        <taxon>Cryobacterium</taxon>
    </lineage>
</organism>
<dbReference type="SUPFAM" id="SSF81296">
    <property type="entry name" value="E set domains"/>
    <property type="match status" value="1"/>
</dbReference>
<evidence type="ECO:0000313" key="1">
    <source>
        <dbReference type="EMBL" id="ANP74539.1"/>
    </source>
</evidence>
<dbReference type="KEGG" id="cart:PA27867_3621"/>
<sequence>MADPTLYDTTVQTAGTLALAHEKILQFKRSGTFANITGDLNNVTAVPTKITAQRENYGNKGRTSERKLGDNWVITFDAEAVRDNTGAIAQAWLIDLLNVAKASGSSNLADFQLFDAKDPALGAIEGSFTVEVADLATGFADKGGYKFTLTSDGVVRQITSPINGSGIPVIASALPLNAVASANVYCRGYNVSAITAATIGGIAATSISQIPGEPNIVVLEVPAGSAGSAPIIVTNAVGASTAYAYTRGA</sequence>